<evidence type="ECO:0000313" key="2">
    <source>
        <dbReference type="EMBL" id="MFC0049194.1"/>
    </source>
</evidence>
<keyword evidence="1" id="KW-0732">Signal</keyword>
<evidence type="ECO:0000313" key="3">
    <source>
        <dbReference type="Proteomes" id="UP001589813"/>
    </source>
</evidence>
<protein>
    <submittedName>
        <fullName evidence="2">DUF3034 family protein</fullName>
    </submittedName>
</protein>
<proteinExistence type="predicted"/>
<accession>A0ABV6BFM6</accession>
<feature type="signal peptide" evidence="1">
    <location>
        <begin position="1"/>
        <end position="19"/>
    </location>
</feature>
<comment type="caution">
    <text evidence="2">The sequence shown here is derived from an EMBL/GenBank/DDBJ whole genome shotgun (WGS) entry which is preliminary data.</text>
</comment>
<gene>
    <name evidence="2" type="ORF">ACFFJP_12935</name>
</gene>
<dbReference type="EMBL" id="JBHLXP010000003">
    <property type="protein sequence ID" value="MFC0049194.1"/>
    <property type="molecule type" value="Genomic_DNA"/>
</dbReference>
<dbReference type="InterPro" id="IPR021393">
    <property type="entry name" value="DUF3034"/>
</dbReference>
<dbReference type="Pfam" id="PF11231">
    <property type="entry name" value="DUF3034"/>
    <property type="match status" value="1"/>
</dbReference>
<keyword evidence="3" id="KW-1185">Reference proteome</keyword>
<evidence type="ECO:0000256" key="1">
    <source>
        <dbReference type="SAM" id="SignalP"/>
    </source>
</evidence>
<dbReference type="Proteomes" id="UP001589813">
    <property type="component" value="Unassembled WGS sequence"/>
</dbReference>
<sequence>MKKPLLSTALLLCSLHVAAAGSKVLATGGATSIEGAAGGGIVPWAVINGYGSSGQWSVTGYASQVGVDDFTLNSKGIGLSYDNKYELSFGRQELKLDTMGGELNQQIIGLKYKVAGELLYTAMPQISVGLQLKKQLDFAIPTAVGARHDSGTDVYVAASKVWFDALWGRNILLNATVRATKGQQTGLLGFGTVSNDDYQWVSEFSAVMLFNPQWAIGAEFKQKPNELAFAREDHWRDVFVAWFANKHLSLVAGHVDLGSIATFENQTGYYLALESTWSF</sequence>
<reference evidence="2 3" key="1">
    <citation type="submission" date="2024-09" db="EMBL/GenBank/DDBJ databases">
        <authorList>
            <person name="Sun Q."/>
            <person name="Mori K."/>
        </authorList>
    </citation>
    <scope>NUCLEOTIDE SEQUENCE [LARGE SCALE GENOMIC DNA]</scope>
    <source>
        <strain evidence="2 3">KCTC 23315</strain>
    </source>
</reference>
<dbReference type="RefSeq" id="WP_377244596.1">
    <property type="nucleotide sequence ID" value="NZ_JBHLXP010000003.1"/>
</dbReference>
<feature type="chain" id="PRO_5046319418" evidence="1">
    <location>
        <begin position="20"/>
        <end position="279"/>
    </location>
</feature>
<organism evidence="2 3">
    <name type="scientific">Rheinheimera tilapiae</name>
    <dbReference type="NCBI Taxonomy" id="875043"/>
    <lineage>
        <taxon>Bacteria</taxon>
        <taxon>Pseudomonadati</taxon>
        <taxon>Pseudomonadota</taxon>
        <taxon>Gammaproteobacteria</taxon>
        <taxon>Chromatiales</taxon>
        <taxon>Chromatiaceae</taxon>
        <taxon>Rheinheimera</taxon>
    </lineage>
</organism>
<name>A0ABV6BFM6_9GAMM</name>